<evidence type="ECO:0000313" key="2">
    <source>
        <dbReference type="WBParaSite" id="ALUE_0000748901-mRNA-1"/>
    </source>
</evidence>
<evidence type="ECO:0000313" key="1">
    <source>
        <dbReference type="Proteomes" id="UP000036681"/>
    </source>
</evidence>
<organism evidence="1 2">
    <name type="scientific">Ascaris lumbricoides</name>
    <name type="common">Giant roundworm</name>
    <dbReference type="NCBI Taxonomy" id="6252"/>
    <lineage>
        <taxon>Eukaryota</taxon>
        <taxon>Metazoa</taxon>
        <taxon>Ecdysozoa</taxon>
        <taxon>Nematoda</taxon>
        <taxon>Chromadorea</taxon>
        <taxon>Rhabditida</taxon>
        <taxon>Spirurina</taxon>
        <taxon>Ascaridomorpha</taxon>
        <taxon>Ascaridoidea</taxon>
        <taxon>Ascarididae</taxon>
        <taxon>Ascaris</taxon>
    </lineage>
</organism>
<protein>
    <submittedName>
        <fullName evidence="2">Transposase</fullName>
    </submittedName>
</protein>
<dbReference type="Proteomes" id="UP000036681">
    <property type="component" value="Unplaced"/>
</dbReference>
<accession>A0A0M3HWH3</accession>
<dbReference type="AlphaFoldDB" id="A0A0M3HWH3"/>
<name>A0A0M3HWH3_ASCLU</name>
<sequence>MLEAFFKNKDFYREKKVPLSLERKPFEKRVIPYGSESWVTNKKVRKLPAVAEGRMEIITGIRLVERKVNGCEV</sequence>
<keyword evidence="1" id="KW-1185">Reference proteome</keyword>
<proteinExistence type="predicted"/>
<dbReference type="WBParaSite" id="ALUE_0000748901-mRNA-1">
    <property type="protein sequence ID" value="ALUE_0000748901-mRNA-1"/>
    <property type="gene ID" value="ALUE_0000748901"/>
</dbReference>
<reference evidence="2" key="1">
    <citation type="submission" date="2017-02" db="UniProtKB">
        <authorList>
            <consortium name="WormBaseParasite"/>
        </authorList>
    </citation>
    <scope>IDENTIFICATION</scope>
</reference>